<protein>
    <submittedName>
        <fullName evidence="2">Double-strand break repair protein AddB</fullName>
    </submittedName>
</protein>
<name>A0ABW5U642_9RHOB</name>
<dbReference type="NCBIfam" id="TIGR02786">
    <property type="entry name" value="addB_alphas"/>
    <property type="match status" value="1"/>
</dbReference>
<dbReference type="InterPro" id="IPR038726">
    <property type="entry name" value="PDDEXK_AddAB-type"/>
</dbReference>
<dbReference type="EMBL" id="JBHUMP010000020">
    <property type="protein sequence ID" value="MFD2741269.1"/>
    <property type="molecule type" value="Genomic_DNA"/>
</dbReference>
<dbReference type="InterPro" id="IPR011604">
    <property type="entry name" value="PDDEXK-like_dom_sf"/>
</dbReference>
<dbReference type="Gene3D" id="3.90.320.10">
    <property type="match status" value="1"/>
</dbReference>
<accession>A0ABW5U642</accession>
<proteinExistence type="predicted"/>
<dbReference type="RefSeq" id="WP_386375693.1">
    <property type="nucleotide sequence ID" value="NZ_JBHUMP010000020.1"/>
</dbReference>
<dbReference type="Proteomes" id="UP001597474">
    <property type="component" value="Unassembled WGS sequence"/>
</dbReference>
<dbReference type="SUPFAM" id="SSF52980">
    <property type="entry name" value="Restriction endonuclease-like"/>
    <property type="match status" value="1"/>
</dbReference>
<dbReference type="InterPro" id="IPR027417">
    <property type="entry name" value="P-loop_NTPase"/>
</dbReference>
<sequence>MFEPGDQARVFGVAPGVDFPAALLDGLRARLAEQPPDAMARVDLVVNTTRMRRRLRAMFDAGPPGFLPRILLVTELDQLVPGVTLPPASPTLRRRLELTQLVSELLKAAPELAPRSSLYALSDSLAALFDEMQGEGVDVSNVTGLDVSDLSGHWARAQKFLNIAHDYLDQTDTPADSEGRARQLVHRIIGQWQEQPPQHPVIIAGSTGSRGTTALLMQAVARLPQGALVLPGFDFDMPTEVWAELDEQLLSEDHPQYRFRHLIKGLDLPRTAIREWSGMDVPSSERNALISLSLRPAPVTHAWLSEGPKLPSLARATAGLTLIEAPTPRTEALAIALRLRKAVEDGQSAALITPDRMLTRQVTAALDRWNILPDDSAGTPLHLSPPGRFLRHVAGLFQRKLDAEALLTLLKHPLTHSASDRNFHQLNSQRLEMQIRREGLPYPDADGLRRIGRGAAAQLEDPSGLLGWLDWVSATFLDRERRGARPLADWVADHLALAESIASGQTPDLPSELWKQKAGEKARSVMEDLASHAGHGGDMTATDYADLMGALLSAGEVRDRDAPHPGIMIWGTLEARVQGADLVILGGLNDGSWPEAPPPDPWLNRQMRKEVGLLLPERRIGLSAHDYQQAIAAPEVWLTRAIRSDEAETIPSRWLNRLGNLLSGLKQQGGPEACRDMRARGTYWLAQVRALEAVDRVPPTPRPSPRPPRAARPLKLSVTEIKKLIRDPYAIYAKHSLRLRPVDPLVQSPDAPVRGTLVHEIMERFVKSASADPDRLNKQHLMQIAAGVLQRQAPWPAARLMWLARIERIADWFVEEETRRQGFSRPVAFEKAARGTHVFADLGFTLTGFADRIDMTESGDALIYDYKTGTPPSKKEQQLFDKQLLIEAAMVEQGGFSEVGPAHVAHAAFIGLGGKPVEVPAPLDEDPPQEVLDGLHELLASYLDPAQGFTSRRMVKTEDFAGDYDQLARFGEWDATLNPTPEDLS</sequence>
<dbReference type="SUPFAM" id="SSF52540">
    <property type="entry name" value="P-loop containing nucleoside triphosphate hydrolases"/>
    <property type="match status" value="1"/>
</dbReference>
<feature type="domain" description="PD-(D/E)XK endonuclease-like" evidence="1">
    <location>
        <begin position="716"/>
        <end position="944"/>
    </location>
</feature>
<dbReference type="InterPro" id="IPR014153">
    <property type="entry name" value="Ds_break_AddB"/>
</dbReference>
<gene>
    <name evidence="2" type="primary">addB</name>
    <name evidence="2" type="ORF">ACFSUD_16950</name>
</gene>
<keyword evidence="3" id="KW-1185">Reference proteome</keyword>
<organism evidence="2 3">
    <name type="scientific">Sulfitobacter aestuarii</name>
    <dbReference type="NCBI Taxonomy" id="2161676"/>
    <lineage>
        <taxon>Bacteria</taxon>
        <taxon>Pseudomonadati</taxon>
        <taxon>Pseudomonadota</taxon>
        <taxon>Alphaproteobacteria</taxon>
        <taxon>Rhodobacterales</taxon>
        <taxon>Roseobacteraceae</taxon>
        <taxon>Sulfitobacter</taxon>
    </lineage>
</organism>
<dbReference type="InterPro" id="IPR011335">
    <property type="entry name" value="Restrct_endonuc-II-like"/>
</dbReference>
<evidence type="ECO:0000313" key="2">
    <source>
        <dbReference type="EMBL" id="MFD2741269.1"/>
    </source>
</evidence>
<evidence type="ECO:0000313" key="3">
    <source>
        <dbReference type="Proteomes" id="UP001597474"/>
    </source>
</evidence>
<reference evidence="3" key="1">
    <citation type="journal article" date="2019" name="Int. J. Syst. Evol. Microbiol.">
        <title>The Global Catalogue of Microorganisms (GCM) 10K type strain sequencing project: providing services to taxonomists for standard genome sequencing and annotation.</title>
        <authorList>
            <consortium name="The Broad Institute Genomics Platform"/>
            <consortium name="The Broad Institute Genome Sequencing Center for Infectious Disease"/>
            <person name="Wu L."/>
            <person name="Ma J."/>
        </authorList>
    </citation>
    <scope>NUCLEOTIDE SEQUENCE [LARGE SCALE GENOMIC DNA]</scope>
    <source>
        <strain evidence="3">TISTR 2562</strain>
    </source>
</reference>
<evidence type="ECO:0000259" key="1">
    <source>
        <dbReference type="Pfam" id="PF12705"/>
    </source>
</evidence>
<comment type="caution">
    <text evidence="2">The sequence shown here is derived from an EMBL/GenBank/DDBJ whole genome shotgun (WGS) entry which is preliminary data.</text>
</comment>
<dbReference type="Pfam" id="PF12705">
    <property type="entry name" value="PDDEXK_1"/>
    <property type="match status" value="1"/>
</dbReference>